<proteinExistence type="predicted"/>
<dbReference type="Gene3D" id="2.170.210.20">
    <property type="entry name" value="Spindle assembly abnormal protein 6, N-terminal domain"/>
    <property type="match status" value="1"/>
</dbReference>
<dbReference type="CDD" id="cd10142">
    <property type="entry name" value="HD_SAS6_N"/>
    <property type="match status" value="1"/>
</dbReference>
<organism evidence="2">
    <name type="scientific">Micromonas pusilla</name>
    <name type="common">Picoplanktonic green alga</name>
    <name type="synonym">Chromulina pusilla</name>
    <dbReference type="NCBI Taxonomy" id="38833"/>
    <lineage>
        <taxon>Eukaryota</taxon>
        <taxon>Viridiplantae</taxon>
        <taxon>Chlorophyta</taxon>
        <taxon>Mamiellophyceae</taxon>
        <taxon>Mamiellales</taxon>
        <taxon>Mamiellaceae</taxon>
        <taxon>Micromonas</taxon>
    </lineage>
</organism>
<sequence length="223" mass="25214">MADLLTDKALEASLQSSMGLHELEEVDPSLADGHRIFYEREVPFELRSAQGNEEPREVGALEAIRVKILALGDEGAYTGLRVELTSESNLFFHYVHELDIAGFKKLQQGQNLMVDFAEYPSVMVRNLDNCIKQPHSHLAVLVMKRDGSARLDFIQNMEYKFVELLSIDLKASGEDVVREQISYRYNAMKNRMALMQARLADVNALVKIKNPSLMLQLKKASLS</sequence>
<protein>
    <recommendedName>
        <fullName evidence="1">Spindle assembly abnormal protein 6 N-terminal domain-containing protein</fullName>
    </recommendedName>
</protein>
<dbReference type="InterPro" id="IPR032396">
    <property type="entry name" value="SAS-6_N"/>
</dbReference>
<evidence type="ECO:0000259" key="1">
    <source>
        <dbReference type="Pfam" id="PF16531"/>
    </source>
</evidence>
<dbReference type="Pfam" id="PF16531">
    <property type="entry name" value="SAS-6_N"/>
    <property type="match status" value="1"/>
</dbReference>
<gene>
    <name evidence="2" type="ORF">MCOM1403_LOCUS6851</name>
</gene>
<name>A0A7S0IEP1_MICPS</name>
<dbReference type="PANTHER" id="PTHR34230:SF2">
    <property type="entry name" value="SPINDLE ASSEMBLY ABNORMAL PROTEIN 6 N-TERMINAL DOMAIN-CONTAINING PROTEIN"/>
    <property type="match status" value="1"/>
</dbReference>
<evidence type="ECO:0000313" key="2">
    <source>
        <dbReference type="EMBL" id="CAD8519425.1"/>
    </source>
</evidence>
<dbReference type="EMBL" id="HBEQ01008544">
    <property type="protein sequence ID" value="CAD8519425.1"/>
    <property type="molecule type" value="Transcribed_RNA"/>
</dbReference>
<dbReference type="InterPro" id="IPR038558">
    <property type="entry name" value="SAS-6_N_sf"/>
</dbReference>
<feature type="domain" description="Spindle assembly abnormal protein 6 N-terminal" evidence="1">
    <location>
        <begin position="37"/>
        <end position="169"/>
    </location>
</feature>
<reference evidence="2" key="1">
    <citation type="submission" date="2021-01" db="EMBL/GenBank/DDBJ databases">
        <authorList>
            <person name="Corre E."/>
            <person name="Pelletier E."/>
            <person name="Niang G."/>
            <person name="Scheremetjew M."/>
            <person name="Finn R."/>
            <person name="Kale V."/>
            <person name="Holt S."/>
            <person name="Cochrane G."/>
            <person name="Meng A."/>
            <person name="Brown T."/>
            <person name="Cohen L."/>
        </authorList>
    </citation>
    <scope>NUCLEOTIDE SEQUENCE</scope>
    <source>
        <strain evidence="2">CCMP1723</strain>
    </source>
</reference>
<accession>A0A7S0IEP1</accession>
<dbReference type="AlphaFoldDB" id="A0A7S0IEP1"/>
<dbReference type="PANTHER" id="PTHR34230">
    <property type="entry name" value="ASSEMBLY ABNORMAL PROTEIN 6, PUTATIVE-RELATED"/>
    <property type="match status" value="1"/>
</dbReference>